<dbReference type="AlphaFoldDB" id="A0A150HV17"/>
<dbReference type="Proteomes" id="UP000075544">
    <property type="component" value="Unassembled WGS sequence"/>
</dbReference>
<reference evidence="2 3" key="1">
    <citation type="journal article" date="2016" name="Sci. Rep.">
        <title>Genomic and phenotypic characterization of the species Acinetobacter venetianus.</title>
        <authorList>
            <person name="Fondi M."/>
            <person name="Maida I."/>
            <person name="Perrin E."/>
            <person name="Orlandini V."/>
            <person name="La Torre L."/>
            <person name="Bosi E."/>
            <person name="Negroni A."/>
            <person name="Zanaroli G."/>
            <person name="Fava F."/>
            <person name="Decorosi F."/>
            <person name="Giovannetti L."/>
            <person name="Viti C."/>
            <person name="Vaneechoutte M."/>
            <person name="Dijkshoorn L."/>
            <person name="Fani R."/>
        </authorList>
    </citation>
    <scope>NUCLEOTIDE SEQUENCE [LARGE SCALE GENOMIC DNA]</scope>
    <source>
        <strain evidence="2 3">LUH13518</strain>
    </source>
</reference>
<proteinExistence type="predicted"/>
<sequence length="109" mass="12711">MLSILSKHKLLQSKFGTKIDQFNNILVSIVIAAIFILAYSALLRPINQLQYQKVIQYSQQASHPKTQDMAESILKHDQIRRVEYLKLLNAYQFESNRIKQYPAMAQEDE</sequence>
<feature type="transmembrane region" description="Helical" evidence="1">
    <location>
        <begin position="21"/>
        <end position="42"/>
    </location>
</feature>
<comment type="caution">
    <text evidence="2">The sequence shown here is derived from an EMBL/GenBank/DDBJ whole genome shotgun (WGS) entry which is preliminary data.</text>
</comment>
<gene>
    <name evidence="2" type="ORF">AVENLUH13518_01706</name>
</gene>
<protein>
    <submittedName>
        <fullName evidence="2">Uncharacterized protein</fullName>
    </submittedName>
</protein>
<evidence type="ECO:0000313" key="3">
    <source>
        <dbReference type="Proteomes" id="UP000075544"/>
    </source>
</evidence>
<keyword evidence="1" id="KW-0472">Membrane</keyword>
<keyword evidence="1" id="KW-1133">Transmembrane helix</keyword>
<accession>A0A150HV17</accession>
<dbReference type="RefSeq" id="WP_061524697.1">
    <property type="nucleotide sequence ID" value="NZ_JRHX01000047.1"/>
</dbReference>
<dbReference type="EMBL" id="JRHX01000047">
    <property type="protein sequence ID" value="KXZ70815.1"/>
    <property type="molecule type" value="Genomic_DNA"/>
</dbReference>
<keyword evidence="1" id="KW-0812">Transmembrane</keyword>
<organism evidence="2 3">
    <name type="scientific">Acinetobacter venetianus</name>
    <dbReference type="NCBI Taxonomy" id="52133"/>
    <lineage>
        <taxon>Bacteria</taxon>
        <taxon>Pseudomonadati</taxon>
        <taxon>Pseudomonadota</taxon>
        <taxon>Gammaproteobacteria</taxon>
        <taxon>Moraxellales</taxon>
        <taxon>Moraxellaceae</taxon>
        <taxon>Acinetobacter</taxon>
    </lineage>
</organism>
<dbReference type="PATRIC" id="fig|52133.19.peg.1737"/>
<evidence type="ECO:0000313" key="2">
    <source>
        <dbReference type="EMBL" id="KXZ70815.1"/>
    </source>
</evidence>
<name>A0A150HV17_9GAMM</name>
<evidence type="ECO:0000256" key="1">
    <source>
        <dbReference type="SAM" id="Phobius"/>
    </source>
</evidence>